<comment type="caution">
    <text evidence="2">The sequence shown here is derived from an EMBL/GenBank/DDBJ whole genome shotgun (WGS) entry which is preliminary data.</text>
</comment>
<sequence>VDYFDLYQFHGVNDLETLYIILGNNGALEAVLEAREQGLVRHIGITGHRPFVLVEALNRFDFETVLFPLNRVLAAHRNDYSDFAPLIDIARQKDVGTIAIKAIAKQPWEVKMHMHRTFYEPFDEQADIDKSLWYTLSHDITTAALPADLGLWPSVIDAAKRFKPLNPQEQEEAVSQVRQYRTIFPNA</sequence>
<feature type="non-terminal residue" evidence="2">
    <location>
        <position position="1"/>
    </location>
</feature>
<dbReference type="InterPro" id="IPR053135">
    <property type="entry name" value="AKR2_Oxidoreductase"/>
</dbReference>
<dbReference type="InterPro" id="IPR023210">
    <property type="entry name" value="NADP_OxRdtase_dom"/>
</dbReference>
<dbReference type="PANTHER" id="PTHR43312:SF1">
    <property type="entry name" value="NADP-DEPENDENT OXIDOREDUCTASE DOMAIN-CONTAINING PROTEIN"/>
    <property type="match status" value="1"/>
</dbReference>
<protein>
    <recommendedName>
        <fullName evidence="1">NADP-dependent oxidoreductase domain-containing protein</fullName>
    </recommendedName>
</protein>
<dbReference type="SUPFAM" id="SSF51430">
    <property type="entry name" value="NAD(P)-linked oxidoreductase"/>
    <property type="match status" value="1"/>
</dbReference>
<dbReference type="AlphaFoldDB" id="X0UT86"/>
<evidence type="ECO:0000313" key="2">
    <source>
        <dbReference type="EMBL" id="GAG08940.1"/>
    </source>
</evidence>
<dbReference type="Gene3D" id="3.20.20.100">
    <property type="entry name" value="NADP-dependent oxidoreductase domain"/>
    <property type="match status" value="1"/>
</dbReference>
<name>X0UT86_9ZZZZ</name>
<evidence type="ECO:0000259" key="1">
    <source>
        <dbReference type="Pfam" id="PF00248"/>
    </source>
</evidence>
<dbReference type="EMBL" id="BARS01021900">
    <property type="protein sequence ID" value="GAG08940.1"/>
    <property type="molecule type" value="Genomic_DNA"/>
</dbReference>
<feature type="domain" description="NADP-dependent oxidoreductase" evidence="1">
    <location>
        <begin position="1"/>
        <end position="106"/>
    </location>
</feature>
<accession>X0UT86</accession>
<dbReference type="PANTHER" id="PTHR43312">
    <property type="entry name" value="D-THREO-ALDOSE 1-DEHYDROGENASE"/>
    <property type="match status" value="1"/>
</dbReference>
<proteinExistence type="predicted"/>
<reference evidence="2" key="1">
    <citation type="journal article" date="2014" name="Front. Microbiol.">
        <title>High frequency of phylogenetically diverse reductive dehalogenase-homologous genes in deep subseafloor sedimentary metagenomes.</title>
        <authorList>
            <person name="Kawai M."/>
            <person name="Futagami T."/>
            <person name="Toyoda A."/>
            <person name="Takaki Y."/>
            <person name="Nishi S."/>
            <person name="Hori S."/>
            <person name="Arai W."/>
            <person name="Tsubouchi T."/>
            <person name="Morono Y."/>
            <person name="Uchiyama I."/>
            <person name="Ito T."/>
            <person name="Fujiyama A."/>
            <person name="Inagaki F."/>
            <person name="Takami H."/>
        </authorList>
    </citation>
    <scope>NUCLEOTIDE SEQUENCE</scope>
    <source>
        <strain evidence="2">Expedition CK06-06</strain>
    </source>
</reference>
<gene>
    <name evidence="2" type="ORF">S01H1_35094</name>
</gene>
<dbReference type="InterPro" id="IPR036812">
    <property type="entry name" value="NAD(P)_OxRdtase_dom_sf"/>
</dbReference>
<dbReference type="Pfam" id="PF00248">
    <property type="entry name" value="Aldo_ket_red"/>
    <property type="match status" value="1"/>
</dbReference>
<organism evidence="2">
    <name type="scientific">marine sediment metagenome</name>
    <dbReference type="NCBI Taxonomy" id="412755"/>
    <lineage>
        <taxon>unclassified sequences</taxon>
        <taxon>metagenomes</taxon>
        <taxon>ecological metagenomes</taxon>
    </lineage>
</organism>